<comment type="caution">
    <text evidence="2">The sequence shown here is derived from an EMBL/GenBank/DDBJ whole genome shotgun (WGS) entry which is preliminary data.</text>
</comment>
<accession>A0A369TA46</accession>
<feature type="transmembrane region" description="Helical" evidence="1">
    <location>
        <begin position="66"/>
        <end position="92"/>
    </location>
</feature>
<organism evidence="2 3">
    <name type="scientific">Ferruginivarius sediminum</name>
    <dbReference type="NCBI Taxonomy" id="2661937"/>
    <lineage>
        <taxon>Bacteria</taxon>
        <taxon>Pseudomonadati</taxon>
        <taxon>Pseudomonadota</taxon>
        <taxon>Alphaproteobacteria</taxon>
        <taxon>Rhodospirillales</taxon>
        <taxon>Rhodospirillaceae</taxon>
        <taxon>Ferruginivarius</taxon>
    </lineage>
</organism>
<sequence length="120" mass="12533">MVCRHRRLGRCADRRGAAVDQDIILIGILVAAAAIIATRLLGLVLVGRLNLPPYVERCLEHTPGTMLTALIVPDIIEMGSVGLTAAFATVLIALVSRNMLAAVFGGAGSAAVARYLLSAI</sequence>
<dbReference type="EMBL" id="QPMH01000012">
    <property type="protein sequence ID" value="RDD61374.1"/>
    <property type="molecule type" value="Genomic_DNA"/>
</dbReference>
<keyword evidence="1" id="KW-0812">Transmembrane</keyword>
<keyword evidence="1" id="KW-1133">Transmembrane helix</keyword>
<dbReference type="Proteomes" id="UP000253941">
    <property type="component" value="Unassembled WGS sequence"/>
</dbReference>
<protein>
    <submittedName>
        <fullName evidence="2">AzlD domain-containing protein</fullName>
    </submittedName>
</protein>
<keyword evidence="1" id="KW-0472">Membrane</keyword>
<evidence type="ECO:0000256" key="1">
    <source>
        <dbReference type="SAM" id="Phobius"/>
    </source>
</evidence>
<dbReference type="AlphaFoldDB" id="A0A369TA46"/>
<evidence type="ECO:0000313" key="2">
    <source>
        <dbReference type="EMBL" id="RDD61374.1"/>
    </source>
</evidence>
<feature type="transmembrane region" description="Helical" evidence="1">
    <location>
        <begin position="23"/>
        <end position="46"/>
    </location>
</feature>
<evidence type="ECO:0000313" key="3">
    <source>
        <dbReference type="Proteomes" id="UP000253941"/>
    </source>
</evidence>
<gene>
    <name evidence="2" type="ORF">DRB17_12900</name>
</gene>
<dbReference type="Pfam" id="PF05437">
    <property type="entry name" value="AzlD"/>
    <property type="match status" value="1"/>
</dbReference>
<dbReference type="InterPro" id="IPR008407">
    <property type="entry name" value="Brnchd-chn_aa_trnsp_AzlD"/>
</dbReference>
<reference evidence="2 3" key="1">
    <citation type="submission" date="2018-07" db="EMBL/GenBank/DDBJ databases">
        <title>Venubactetium sediminum gen. nov., sp. nov., isolated from a marine solar saltern.</title>
        <authorList>
            <person name="Wang S."/>
        </authorList>
    </citation>
    <scope>NUCLEOTIDE SEQUENCE [LARGE SCALE GENOMIC DNA]</scope>
    <source>
        <strain evidence="2 3">WD2A32</strain>
    </source>
</reference>
<name>A0A369TA46_9PROT</name>
<proteinExistence type="predicted"/>
<keyword evidence="3" id="KW-1185">Reference proteome</keyword>
<feature type="transmembrane region" description="Helical" evidence="1">
    <location>
        <begin position="99"/>
        <end position="117"/>
    </location>
</feature>